<name>A0ABQ0CSN2_9HYPO</name>
<dbReference type="Proteomes" id="UP001562357">
    <property type="component" value="Unassembled WGS sequence"/>
</dbReference>
<accession>A0ABQ0CSN2</accession>
<organism evidence="1 2">
    <name type="scientific">Epichloe bromicola</name>
    <dbReference type="NCBI Taxonomy" id="79588"/>
    <lineage>
        <taxon>Eukaryota</taxon>
        <taxon>Fungi</taxon>
        <taxon>Dikarya</taxon>
        <taxon>Ascomycota</taxon>
        <taxon>Pezizomycotina</taxon>
        <taxon>Sordariomycetes</taxon>
        <taxon>Hypocreomycetidae</taxon>
        <taxon>Hypocreales</taxon>
        <taxon>Clavicipitaceae</taxon>
        <taxon>Epichloe</taxon>
    </lineage>
</organism>
<comment type="caution">
    <text evidence="1">The sequence shown here is derived from an EMBL/GenBank/DDBJ whole genome shotgun (WGS) entry which is preliminary data.</text>
</comment>
<feature type="non-terminal residue" evidence="1">
    <location>
        <position position="1"/>
    </location>
</feature>
<gene>
    <name evidence="1" type="primary">g4752</name>
    <name evidence="1" type="ORF">EsDP_00004752</name>
</gene>
<protein>
    <submittedName>
        <fullName evidence="1">Uncharacterized protein</fullName>
    </submittedName>
</protein>
<evidence type="ECO:0000313" key="1">
    <source>
        <dbReference type="EMBL" id="GAB0136452.1"/>
    </source>
</evidence>
<keyword evidence="2" id="KW-1185">Reference proteome</keyword>
<sequence length="58" mass="6059">LQLQADSSMKVAALVALAMSGLAMSGLAMSGLAMAVNAPQKDNRNLKYVHNLPLAKSF</sequence>
<proteinExistence type="predicted"/>
<reference evidence="2" key="1">
    <citation type="submission" date="2024-06" db="EMBL/GenBank/DDBJ databases">
        <title>Draft Genome Sequences of Epichloe bromicola Strains Isolated from Elymus ciliaris.</title>
        <authorList>
            <consortium name="Epichloe bromicola genome sequencing consortium"/>
            <person name="Miura A."/>
            <person name="Imano S."/>
            <person name="Ashida A."/>
            <person name="Sato I."/>
            <person name="Chiba S."/>
            <person name="Tanaka A."/>
            <person name="Camagna M."/>
            <person name="Takemoto D."/>
        </authorList>
    </citation>
    <scope>NUCLEOTIDE SEQUENCE [LARGE SCALE GENOMIC DNA]</scope>
    <source>
        <strain evidence="2">DP</strain>
    </source>
</reference>
<dbReference type="EMBL" id="BAAFGZ010000195">
    <property type="protein sequence ID" value="GAB0136452.1"/>
    <property type="molecule type" value="Genomic_DNA"/>
</dbReference>
<evidence type="ECO:0000313" key="2">
    <source>
        <dbReference type="Proteomes" id="UP001562357"/>
    </source>
</evidence>